<keyword evidence="2" id="KW-0560">Oxidoreductase</keyword>
<feature type="domain" description="Acyl-CoA dehydrogenase/oxidase C-terminal" evidence="4">
    <location>
        <begin position="5"/>
        <end position="92"/>
    </location>
</feature>
<evidence type="ECO:0000313" key="5">
    <source>
        <dbReference type="EMBL" id="MFC3573978.1"/>
    </source>
</evidence>
<dbReference type="InterPro" id="IPR009075">
    <property type="entry name" value="AcylCo_DH/oxidase_C"/>
</dbReference>
<feature type="region of interest" description="Disordered" evidence="3">
    <location>
        <begin position="94"/>
        <end position="124"/>
    </location>
</feature>
<proteinExistence type="predicted"/>
<dbReference type="SUPFAM" id="SSF47203">
    <property type="entry name" value="Acyl-CoA dehydrogenase C-terminal domain-like"/>
    <property type="match status" value="1"/>
</dbReference>
<dbReference type="EMBL" id="JBHRWR010000009">
    <property type="protein sequence ID" value="MFC3573978.1"/>
    <property type="molecule type" value="Genomic_DNA"/>
</dbReference>
<dbReference type="PANTHER" id="PTHR48083">
    <property type="entry name" value="MEDIUM-CHAIN SPECIFIC ACYL-COA DEHYDROGENASE, MITOCHONDRIAL-RELATED"/>
    <property type="match status" value="1"/>
</dbReference>
<organism evidence="5 6">
    <name type="scientific">Streptomyces yaanensis</name>
    <dbReference type="NCBI Taxonomy" id="1142239"/>
    <lineage>
        <taxon>Bacteria</taxon>
        <taxon>Bacillati</taxon>
        <taxon>Actinomycetota</taxon>
        <taxon>Actinomycetes</taxon>
        <taxon>Kitasatosporales</taxon>
        <taxon>Streptomycetaceae</taxon>
        <taxon>Streptomyces</taxon>
    </lineage>
</organism>
<name>A0ABV7SAN1_9ACTN</name>
<reference evidence="6" key="1">
    <citation type="journal article" date="2019" name="Int. J. Syst. Evol. Microbiol.">
        <title>The Global Catalogue of Microorganisms (GCM) 10K type strain sequencing project: providing services to taxonomists for standard genome sequencing and annotation.</title>
        <authorList>
            <consortium name="The Broad Institute Genomics Platform"/>
            <consortium name="The Broad Institute Genome Sequencing Center for Infectious Disease"/>
            <person name="Wu L."/>
            <person name="Ma J."/>
        </authorList>
    </citation>
    <scope>NUCLEOTIDE SEQUENCE [LARGE SCALE GENOMIC DNA]</scope>
    <source>
        <strain evidence="6">CGMCC 4.7035</strain>
    </source>
</reference>
<evidence type="ECO:0000256" key="3">
    <source>
        <dbReference type="SAM" id="MobiDB-lite"/>
    </source>
</evidence>
<comment type="caution">
    <text evidence="5">The sequence shown here is derived from an EMBL/GenBank/DDBJ whole genome shotgun (WGS) entry which is preliminary data.</text>
</comment>
<keyword evidence="6" id="KW-1185">Reference proteome</keyword>
<keyword evidence="1" id="KW-0285">Flavoprotein</keyword>
<protein>
    <submittedName>
        <fullName evidence="5">Acyl-CoA dehydrogenase family protein</fullName>
    </submittedName>
</protein>
<evidence type="ECO:0000259" key="4">
    <source>
        <dbReference type="Pfam" id="PF00441"/>
    </source>
</evidence>
<sequence length="124" mass="13560">MDSAAARSRRVLSYHAVDMLDRGLLCDDELLAAKALGHDLASETGNDAMQLHAANGLDEDFPIQRVWRDLQTTYAPAGTGEVQRQRLAENLLQQEEDGVSTRTPWSVLHAGRAQPPVTVQPVSV</sequence>
<dbReference type="Proteomes" id="UP001595701">
    <property type="component" value="Unassembled WGS sequence"/>
</dbReference>
<dbReference type="InterPro" id="IPR036250">
    <property type="entry name" value="AcylCo_DH-like_C"/>
</dbReference>
<evidence type="ECO:0000256" key="1">
    <source>
        <dbReference type="ARBA" id="ARBA00022630"/>
    </source>
</evidence>
<dbReference type="PANTHER" id="PTHR48083:SF2">
    <property type="entry name" value="MEDIUM-CHAIN SPECIFIC ACYL-COA DEHYDROGENASE, MITOCHONDRIAL"/>
    <property type="match status" value="1"/>
</dbReference>
<evidence type="ECO:0000256" key="2">
    <source>
        <dbReference type="ARBA" id="ARBA00023002"/>
    </source>
</evidence>
<gene>
    <name evidence="5" type="ORF">ACFOZ0_11965</name>
</gene>
<evidence type="ECO:0000313" key="6">
    <source>
        <dbReference type="Proteomes" id="UP001595701"/>
    </source>
</evidence>
<dbReference type="InterPro" id="IPR050741">
    <property type="entry name" value="Acyl-CoA_dehydrogenase"/>
</dbReference>
<accession>A0ABV7SAN1</accession>
<dbReference type="Pfam" id="PF00441">
    <property type="entry name" value="Acyl-CoA_dh_1"/>
    <property type="match status" value="1"/>
</dbReference>
<dbReference type="Gene3D" id="1.20.140.10">
    <property type="entry name" value="Butyryl-CoA Dehydrogenase, subunit A, domain 3"/>
    <property type="match status" value="1"/>
</dbReference>
<dbReference type="RefSeq" id="WP_386275951.1">
    <property type="nucleotide sequence ID" value="NZ_JBHRWR010000009.1"/>
</dbReference>